<gene>
    <name evidence="1" type="ORF">LARSCL_LOCUS1991</name>
</gene>
<proteinExistence type="predicted"/>
<organism evidence="1 2">
    <name type="scientific">Larinioides sclopetarius</name>
    <dbReference type="NCBI Taxonomy" id="280406"/>
    <lineage>
        <taxon>Eukaryota</taxon>
        <taxon>Metazoa</taxon>
        <taxon>Ecdysozoa</taxon>
        <taxon>Arthropoda</taxon>
        <taxon>Chelicerata</taxon>
        <taxon>Arachnida</taxon>
        <taxon>Araneae</taxon>
        <taxon>Araneomorphae</taxon>
        <taxon>Entelegynae</taxon>
        <taxon>Araneoidea</taxon>
        <taxon>Araneidae</taxon>
        <taxon>Larinioides</taxon>
    </lineage>
</organism>
<sequence length="44" mass="5462">MILERKIPNRSYRKQTKMTSLMANLNTRKKRRMMTLIVKMRMMM</sequence>
<dbReference type="Proteomes" id="UP001497382">
    <property type="component" value="Unassembled WGS sequence"/>
</dbReference>
<dbReference type="AlphaFoldDB" id="A0AAV1YYZ3"/>
<reference evidence="1 2" key="1">
    <citation type="submission" date="2024-04" db="EMBL/GenBank/DDBJ databases">
        <authorList>
            <person name="Rising A."/>
            <person name="Reimegard J."/>
            <person name="Sonavane S."/>
            <person name="Akerstrom W."/>
            <person name="Nylinder S."/>
            <person name="Hedman E."/>
            <person name="Kallberg Y."/>
        </authorList>
    </citation>
    <scope>NUCLEOTIDE SEQUENCE [LARGE SCALE GENOMIC DNA]</scope>
</reference>
<keyword evidence="2" id="KW-1185">Reference proteome</keyword>
<comment type="caution">
    <text evidence="1">The sequence shown here is derived from an EMBL/GenBank/DDBJ whole genome shotgun (WGS) entry which is preliminary data.</text>
</comment>
<protein>
    <submittedName>
        <fullName evidence="1">Uncharacterized protein</fullName>
    </submittedName>
</protein>
<name>A0AAV1YYZ3_9ARAC</name>
<dbReference type="EMBL" id="CAXIEN010000013">
    <property type="protein sequence ID" value="CAL1264361.1"/>
    <property type="molecule type" value="Genomic_DNA"/>
</dbReference>
<accession>A0AAV1YYZ3</accession>
<evidence type="ECO:0000313" key="1">
    <source>
        <dbReference type="EMBL" id="CAL1264361.1"/>
    </source>
</evidence>
<evidence type="ECO:0000313" key="2">
    <source>
        <dbReference type="Proteomes" id="UP001497382"/>
    </source>
</evidence>